<dbReference type="InterPro" id="IPR041657">
    <property type="entry name" value="HTH_17"/>
</dbReference>
<dbReference type="PANTHER" id="PTHR38431:SF1">
    <property type="entry name" value="BLL2305 PROTEIN"/>
    <property type="match status" value="1"/>
</dbReference>
<dbReference type="Pfam" id="PF12727">
    <property type="entry name" value="PBP_like"/>
    <property type="match status" value="1"/>
</dbReference>
<dbReference type="GO" id="GO:0003677">
    <property type="term" value="F:DNA binding"/>
    <property type="evidence" value="ECO:0007669"/>
    <property type="project" value="InterPro"/>
</dbReference>
<reference evidence="3 4" key="1">
    <citation type="submission" date="2017-06" db="EMBL/GenBank/DDBJ databases">
        <authorList>
            <person name="Kim H.J."/>
            <person name="Triplett B.A."/>
        </authorList>
    </citation>
    <scope>NUCLEOTIDE SEQUENCE [LARGE SCALE GENOMIC DNA]</scope>
    <source>
        <strain evidence="3 4">DSM 14713</strain>
    </source>
</reference>
<dbReference type="InterPro" id="IPR010093">
    <property type="entry name" value="SinI_DNA-bd"/>
</dbReference>
<dbReference type="Pfam" id="PF12728">
    <property type="entry name" value="HTH_17"/>
    <property type="match status" value="1"/>
</dbReference>
<dbReference type="KEGG" id="mbd:MEBOL_000052"/>
<organism evidence="3 4">
    <name type="scientific">Melittangium boletus DSM 14713</name>
    <dbReference type="NCBI Taxonomy" id="1294270"/>
    <lineage>
        <taxon>Bacteria</taxon>
        <taxon>Pseudomonadati</taxon>
        <taxon>Myxococcota</taxon>
        <taxon>Myxococcia</taxon>
        <taxon>Myxococcales</taxon>
        <taxon>Cystobacterineae</taxon>
        <taxon>Archangiaceae</taxon>
        <taxon>Melittangium</taxon>
    </lineage>
</organism>
<dbReference type="PANTHER" id="PTHR38431">
    <property type="entry name" value="BLL2305 PROTEIN"/>
    <property type="match status" value="1"/>
</dbReference>
<evidence type="ECO:0000313" key="4">
    <source>
        <dbReference type="Proteomes" id="UP000217289"/>
    </source>
</evidence>
<protein>
    <submittedName>
        <fullName evidence="3">Molybdopterin biosynthesis protein MoeA</fullName>
    </submittedName>
</protein>
<dbReference type="InterPro" id="IPR009061">
    <property type="entry name" value="DNA-bd_dom_put_sf"/>
</dbReference>
<feature type="domain" description="Helix-turn-helix" evidence="2">
    <location>
        <begin position="14"/>
        <end position="61"/>
    </location>
</feature>
<dbReference type="EMBL" id="CP022163">
    <property type="protein sequence ID" value="ATB26624.1"/>
    <property type="molecule type" value="Genomic_DNA"/>
</dbReference>
<accession>A0A286SGB2</accession>
<dbReference type="SUPFAM" id="SSF46955">
    <property type="entry name" value="Putative DNA-binding domain"/>
    <property type="match status" value="1"/>
</dbReference>
<dbReference type="NCBIfam" id="TIGR01764">
    <property type="entry name" value="excise"/>
    <property type="match status" value="1"/>
</dbReference>
<evidence type="ECO:0000313" key="3">
    <source>
        <dbReference type="EMBL" id="ATB26624.1"/>
    </source>
</evidence>
<evidence type="ECO:0000259" key="2">
    <source>
        <dbReference type="Pfam" id="PF12728"/>
    </source>
</evidence>
<dbReference type="SUPFAM" id="SSF53850">
    <property type="entry name" value="Periplasmic binding protein-like II"/>
    <property type="match status" value="1"/>
</dbReference>
<feature type="domain" description="PBP" evidence="1">
    <location>
        <begin position="137"/>
        <end position="264"/>
    </location>
</feature>
<proteinExistence type="predicted"/>
<dbReference type="Gene3D" id="1.10.10.10">
    <property type="entry name" value="Winged helix-like DNA-binding domain superfamily/Winged helix DNA-binding domain"/>
    <property type="match status" value="1"/>
</dbReference>
<evidence type="ECO:0000259" key="1">
    <source>
        <dbReference type="Pfam" id="PF12727"/>
    </source>
</evidence>
<dbReference type="InterPro" id="IPR024370">
    <property type="entry name" value="PBP_domain"/>
</dbReference>
<dbReference type="InterPro" id="IPR036388">
    <property type="entry name" value="WH-like_DNA-bd_sf"/>
</dbReference>
<name>A0A286SGB2_9BACT</name>
<keyword evidence="4" id="KW-1185">Reference proteome</keyword>
<dbReference type="AlphaFoldDB" id="A0A286SGB2"/>
<gene>
    <name evidence="3" type="ORF">MEBOL_000052</name>
</gene>
<dbReference type="OrthoDB" id="9804758at2"/>
<sequence>MVTVAPSPPTPDSLLTTQEVAALLRIHPKHVYRLLKRGLPARRAGGKWLFPREEVLRWAEQSPRARAEPPTEESVPAPLLAANGDLAVEALLTEHSAQGHPLVGFVLADRTRALSLLEAGQVLAAGWHGVLPPGRRGLARLHLVHREVGLVAAPGRQPPALERLSRVRFASRPPTAGVRHHLDELLHTEGLDTGAVHRRATLHASHRDVACAVARGEADVGLASRAWASRLGLSFRSLGHEDYGLVIPSARLGDPAVVGLCETAQGSALRRALRGIAGYEPGDTGQLKLLSEGKKSR</sequence>
<dbReference type="Proteomes" id="UP000217289">
    <property type="component" value="Chromosome"/>
</dbReference>